<proteinExistence type="predicted"/>
<evidence type="ECO:0000313" key="2">
    <source>
        <dbReference type="Proteomes" id="UP000321126"/>
    </source>
</evidence>
<comment type="caution">
    <text evidence="1">The sequence shown here is derived from an EMBL/GenBank/DDBJ whole genome shotgun (WGS) entry which is preliminary data.</text>
</comment>
<protein>
    <recommendedName>
        <fullName evidence="3">TIGR02646 family protein</fullName>
    </recommendedName>
</protein>
<sequence>MRLYKFVKPLQAFILTGSEVALANKCNLLGAKSWKSNASELNTFIRGDIKAREALKKKIKTTLKGYQENHCFYCGIHFSLLKNENSNVHIDHFYPKGAEHGNYEKFVFEMNNLVLSCCLCNGLGIKGENDYGINNDESILRIGSTIIHPYFDNIDEHFLLNENTGVIEFINIDKSKAIKTEEVFRLNSPAQIRARLGDILVELHTENDSGRSLSERITDSIGLCGRVALN</sequence>
<evidence type="ECO:0000313" key="1">
    <source>
        <dbReference type="EMBL" id="TXE24819.1"/>
    </source>
</evidence>
<evidence type="ECO:0008006" key="3">
    <source>
        <dbReference type="Google" id="ProtNLM"/>
    </source>
</evidence>
<dbReference type="Gene3D" id="1.10.30.50">
    <property type="match status" value="1"/>
</dbReference>
<dbReference type="EMBL" id="VOUQ01000029">
    <property type="protein sequence ID" value="TXE24819.1"/>
    <property type="molecule type" value="Genomic_DNA"/>
</dbReference>
<dbReference type="Proteomes" id="UP000321126">
    <property type="component" value="Unassembled WGS sequence"/>
</dbReference>
<dbReference type="RefSeq" id="WP_147882781.1">
    <property type="nucleotide sequence ID" value="NZ_VOUQ01000029.1"/>
</dbReference>
<accession>A0A5C7BKT1</accession>
<reference evidence="1 2" key="1">
    <citation type="submission" date="2019-07" db="EMBL/GenBank/DDBJ databases">
        <title>Serratia strains were isolated from fresh produce.</title>
        <authorList>
            <person name="Cho G.-S."/>
            <person name="Stein M."/>
            <person name="Lee W."/>
            <person name="Suh S.H."/>
            <person name="Franz C.M.A.P."/>
        </authorList>
    </citation>
    <scope>NUCLEOTIDE SEQUENCE [LARGE SCALE GENOMIC DNA]</scope>
    <source>
        <strain evidence="1 2">S16</strain>
    </source>
</reference>
<name>A0A5C7BKT1_SERMA</name>
<organism evidence="1 2">
    <name type="scientific">Serratia marcescens</name>
    <dbReference type="NCBI Taxonomy" id="615"/>
    <lineage>
        <taxon>Bacteria</taxon>
        <taxon>Pseudomonadati</taxon>
        <taxon>Pseudomonadota</taxon>
        <taxon>Gammaproteobacteria</taxon>
        <taxon>Enterobacterales</taxon>
        <taxon>Yersiniaceae</taxon>
        <taxon>Serratia</taxon>
    </lineage>
</organism>
<gene>
    <name evidence="1" type="ORF">FOT62_24580</name>
</gene>
<dbReference type="AlphaFoldDB" id="A0A5C7BKT1"/>